<protein>
    <submittedName>
        <fullName evidence="1">Uncharacterized protein</fullName>
    </submittedName>
</protein>
<proteinExistence type="evidence at transcript level"/>
<dbReference type="EMBL" id="BT145951">
    <property type="protein sequence ID" value="AFK45745.1"/>
    <property type="molecule type" value="mRNA"/>
</dbReference>
<sequence length="39" mass="4423">MQARCVIVVRRSIKLSSVTRYMISPLLFLTSINPSCLIL</sequence>
<reference evidence="1" key="1">
    <citation type="submission" date="2012-05" db="EMBL/GenBank/DDBJ databases">
        <authorList>
            <person name="Krishnakumar V."/>
            <person name="Cheung F."/>
            <person name="Xiao Y."/>
            <person name="Chan A."/>
            <person name="Moskal W.A."/>
            <person name="Town C.D."/>
        </authorList>
    </citation>
    <scope>NUCLEOTIDE SEQUENCE</scope>
</reference>
<evidence type="ECO:0000313" key="1">
    <source>
        <dbReference type="EMBL" id="AFK45745.1"/>
    </source>
</evidence>
<name>I3SZQ3_LOTJA</name>
<organism evidence="1">
    <name type="scientific">Lotus japonicus</name>
    <name type="common">Lotus corniculatus var. japonicus</name>
    <dbReference type="NCBI Taxonomy" id="34305"/>
    <lineage>
        <taxon>Eukaryota</taxon>
        <taxon>Viridiplantae</taxon>
        <taxon>Streptophyta</taxon>
        <taxon>Embryophyta</taxon>
        <taxon>Tracheophyta</taxon>
        <taxon>Spermatophyta</taxon>
        <taxon>Magnoliopsida</taxon>
        <taxon>eudicotyledons</taxon>
        <taxon>Gunneridae</taxon>
        <taxon>Pentapetalae</taxon>
        <taxon>rosids</taxon>
        <taxon>fabids</taxon>
        <taxon>Fabales</taxon>
        <taxon>Fabaceae</taxon>
        <taxon>Papilionoideae</taxon>
        <taxon>50 kb inversion clade</taxon>
        <taxon>NPAAA clade</taxon>
        <taxon>Hologalegina</taxon>
        <taxon>robinioid clade</taxon>
        <taxon>Loteae</taxon>
        <taxon>Lotus</taxon>
    </lineage>
</organism>
<accession>I3SZQ3</accession>
<dbReference type="AlphaFoldDB" id="I3SZQ3"/>